<dbReference type="GO" id="GO:0097225">
    <property type="term" value="C:sperm midpiece"/>
    <property type="evidence" value="ECO:0007669"/>
    <property type="project" value="TreeGrafter"/>
</dbReference>
<dbReference type="Proteomes" id="UP000005204">
    <property type="component" value="Unassembled WGS sequence"/>
</dbReference>
<feature type="domain" description="Cilia- and flagella-associated protein 69 ARM repeats" evidence="2">
    <location>
        <begin position="120"/>
        <end position="315"/>
    </location>
</feature>
<accession>A0A8R2HQW1</accession>
<dbReference type="GO" id="GO:0097730">
    <property type="term" value="C:non-motile cilium"/>
    <property type="evidence" value="ECO:0007669"/>
    <property type="project" value="TreeGrafter"/>
</dbReference>
<keyword evidence="4" id="KW-1185">Reference proteome</keyword>
<organism evidence="3 4">
    <name type="scientific">Bombyx mori</name>
    <name type="common">Silk moth</name>
    <dbReference type="NCBI Taxonomy" id="7091"/>
    <lineage>
        <taxon>Eukaryota</taxon>
        <taxon>Metazoa</taxon>
        <taxon>Ecdysozoa</taxon>
        <taxon>Arthropoda</taxon>
        <taxon>Hexapoda</taxon>
        <taxon>Insecta</taxon>
        <taxon>Pterygota</taxon>
        <taxon>Neoptera</taxon>
        <taxon>Endopterygota</taxon>
        <taxon>Lepidoptera</taxon>
        <taxon>Glossata</taxon>
        <taxon>Ditrysia</taxon>
        <taxon>Bombycoidea</taxon>
        <taxon>Bombycidae</taxon>
        <taxon>Bombycinae</taxon>
        <taxon>Bombyx</taxon>
    </lineage>
</organism>
<dbReference type="PANTHER" id="PTHR14716">
    <property type="entry name" value="CILIA- AND FLAGELLA-ASSOCIATED PROTEIN 69"/>
    <property type="match status" value="1"/>
</dbReference>
<dbReference type="InterPro" id="IPR048733">
    <property type="entry name" value="CFA69_ARM_dom"/>
</dbReference>
<dbReference type="PANTHER" id="PTHR14716:SF0">
    <property type="entry name" value="CILIA- AND FLAGELLA-ASSOCIATED PROTEIN 69"/>
    <property type="match status" value="1"/>
</dbReference>
<feature type="domain" description="Cilia- and flagella-associated protein 69 ARM repeats" evidence="2">
    <location>
        <begin position="671"/>
        <end position="886"/>
    </location>
</feature>
<evidence type="ECO:0000313" key="3">
    <source>
        <dbReference type="EnsemblMetazoa" id="XP_021208211.1"/>
    </source>
</evidence>
<feature type="compositionally biased region" description="Basic residues" evidence="1">
    <location>
        <begin position="1"/>
        <end position="11"/>
    </location>
</feature>
<evidence type="ECO:0000259" key="2">
    <source>
        <dbReference type="Pfam" id="PF21049"/>
    </source>
</evidence>
<reference evidence="3" key="2">
    <citation type="submission" date="2022-06" db="UniProtKB">
        <authorList>
            <consortium name="EnsemblMetazoa"/>
        </authorList>
    </citation>
    <scope>IDENTIFICATION</scope>
    <source>
        <strain evidence="3">p50T (Dazao)</strain>
    </source>
</reference>
<evidence type="ECO:0000256" key="1">
    <source>
        <dbReference type="SAM" id="MobiDB-lite"/>
    </source>
</evidence>
<dbReference type="GO" id="GO:1902093">
    <property type="term" value="P:positive regulation of flagellated sperm motility"/>
    <property type="evidence" value="ECO:0007669"/>
    <property type="project" value="TreeGrafter"/>
</dbReference>
<dbReference type="EnsemblMetazoa" id="XM_021352536.1">
    <property type="protein sequence ID" value="XP_021208211.1"/>
    <property type="gene ID" value="LOC101745636"/>
</dbReference>
<feature type="region of interest" description="Disordered" evidence="1">
    <location>
        <begin position="1"/>
        <end position="20"/>
    </location>
</feature>
<proteinExistence type="predicted"/>
<name>A0A8R2HQW1_BOMMO</name>
<dbReference type="AlphaFoldDB" id="A0A8R2HQW1"/>
<dbReference type="InterPro" id="IPR048732">
    <property type="entry name" value="CFA69"/>
</dbReference>
<sequence length="1042" mass="118941">MESKGRRKSLKKTGLETQDSKYSSATKAISDCGISKSSSHTIFMRKVKHGNEFEKISKESSIESSESYGCKHGIEGKKYSKTVTLEKSLAKHLDPFVLDRKETENCFAVYDWDIAKKLEFLVKDSTVNEQVERLDAHVRDFSEISRNGFKIDNLDSICVILDHLVDSIQKHPTLREGLHQLLQNIGQPIILNAASDVVKYFNNIRNYIGFLGYLLIILEEDDLFNTVSRGIIWHLSTPDVLRKQGSVHLRHTLAAAVPVLFNTVVRMLAVAKSSRFGTFLELALLLAYDTSDNCIEMMKDNIIENVFYRFNPYFPDRQLPVYDINPAEPVRDCTVKLGDSSIHLSKTLSLLLLLLKTTIRQMEEISNLKASLPCPNNYAQSCFIWSYRFVCRAKEHRHERITMTVLATALLHCFGDRMQTFSNHLMPDVMSMSVMSEIPPRKDWTATVNMNTSQIDVHFKKTLIYLSVAHLKIFSYHRFLVEDRHWLIGLMYLLDPGLCALRANWSAPLFAELRKAALQALVCSMSAIPTVLVAECTLIHRIMWYIEWYSESPYDLSTLYWCVRLLQVATHNRRKDKKAREISLRELFETHGIIILIRLCYSLLEQRQPPIEKSQVIISVCLRLLTSAVEVEGRVSCCVYPTIKWPSSTNTVAERLLDVVLHSLNKHLIVSDRLLISLLNFIWESIIWRQEYRRSFVAKDGIYKLLDIITMTRAPVQCIALAVICDVACAGEAVGQLVSWRANLGASKTYPNLVKRGATIASLLAAIFRDDCRRTGVVLDENGVIQEMDNPLMAQEVREELSGHVDWETESQNTPVCLPAGDLAGSRLSKTYALLQMLSEDLEEKVSLADEAYNLYQNVKLDPTDEATLVVCSHFLTLKLAEVWTETSLRIPKLIPYDNELLQEFLHIGKGWSKEIKTQQECVLESFRKKDREEERSLYEFLGRVRLNIALDALHEVRCVARSADRNALVHAMIHDAVRAHHRCCLNRKTLNSTILRTYKPMLDDQNQTGHNIRVVSINPKDKKLISNLSCTSGTVIYDPHE</sequence>
<dbReference type="KEGG" id="bmor:101745636"/>
<reference evidence="4" key="1">
    <citation type="journal article" date="2008" name="Insect Biochem. Mol. Biol.">
        <title>The genome of a lepidopteran model insect, the silkworm Bombyx mori.</title>
        <authorList>
            <consortium name="International Silkworm Genome Consortium"/>
        </authorList>
    </citation>
    <scope>NUCLEOTIDE SEQUENCE [LARGE SCALE GENOMIC DNA]</scope>
    <source>
        <strain evidence="4">p50T</strain>
    </source>
</reference>
<evidence type="ECO:0000313" key="4">
    <source>
        <dbReference type="Proteomes" id="UP000005204"/>
    </source>
</evidence>
<dbReference type="GeneID" id="101745636"/>
<dbReference type="Pfam" id="PF21049">
    <property type="entry name" value="CFA69_ARM_rpt"/>
    <property type="match status" value="2"/>
</dbReference>
<dbReference type="RefSeq" id="XP_021208211.1">
    <property type="nucleotide sequence ID" value="XM_021352536.2"/>
</dbReference>
<protein>
    <recommendedName>
        <fullName evidence="2">Cilia- and flagella-associated protein 69 ARM repeats domain-containing protein</fullName>
    </recommendedName>
</protein>